<dbReference type="EMBL" id="ANFP01000058">
    <property type="protein sequence ID" value="EKQ71948.1"/>
    <property type="molecule type" value="Genomic_DNA"/>
</dbReference>
<feature type="signal peptide" evidence="1">
    <location>
        <begin position="1"/>
        <end position="24"/>
    </location>
</feature>
<evidence type="ECO:0008006" key="4">
    <source>
        <dbReference type="Google" id="ProtNLM"/>
    </source>
</evidence>
<dbReference type="RefSeq" id="WP_002206326.1">
    <property type="nucleotide sequence ID" value="NZ_JH976596.1"/>
</dbReference>
<dbReference type="PROSITE" id="PS51257">
    <property type="entry name" value="PROKAR_LIPOPROTEIN"/>
    <property type="match status" value="1"/>
</dbReference>
<gene>
    <name evidence="2" type="ORF">HMPREF1391_01058</name>
</gene>
<evidence type="ECO:0000313" key="3">
    <source>
        <dbReference type="Proteomes" id="UP000001345"/>
    </source>
</evidence>
<protein>
    <recommendedName>
        <fullName evidence="4">Lipoprotein</fullName>
    </recommendedName>
</protein>
<name>A0AB72ZUA4_HELPX</name>
<accession>A0AB72ZUA4</accession>
<proteinExistence type="predicted"/>
<organism evidence="2 3">
    <name type="scientific">Helicobacter pylori GAM100Ai</name>
    <dbReference type="NCBI Taxonomy" id="1159019"/>
    <lineage>
        <taxon>Bacteria</taxon>
        <taxon>Pseudomonadati</taxon>
        <taxon>Campylobacterota</taxon>
        <taxon>Epsilonproteobacteria</taxon>
        <taxon>Campylobacterales</taxon>
        <taxon>Helicobacteraceae</taxon>
        <taxon>Helicobacter</taxon>
    </lineage>
</organism>
<dbReference type="AlphaFoldDB" id="A0AB72ZUA4"/>
<evidence type="ECO:0000256" key="1">
    <source>
        <dbReference type="SAM" id="SignalP"/>
    </source>
</evidence>
<sequence length="50" mass="5677">MNIERVALYRRLLLNLLCMVFLQACLKPMSDPKAEKVDSQVQCGFGSKDC</sequence>
<keyword evidence="1" id="KW-0732">Signal</keyword>
<reference evidence="3" key="1">
    <citation type="submission" date="2023-07" db="EMBL/GenBank/DDBJ databases">
        <authorList>
            <person name="Weinstock G."/>
            <person name="Sodergren E."/>
            <person name="Lobos E.A."/>
            <person name="Fulton L."/>
            <person name="Fulton R."/>
            <person name="Courtney L."/>
            <person name="Fronick C."/>
            <person name="O'Laughlin M."/>
            <person name="Godfrey J."/>
            <person name="Wilson R.M."/>
            <person name="Miner T."/>
            <person name="Farmer C."/>
            <person name="Delehaunty K."/>
            <person name="Cordes M."/>
            <person name="Minx P."/>
            <person name="Tomlinson C."/>
            <person name="Chen J."/>
            <person name="Wollam A."/>
            <person name="Pepin K.H."/>
            <person name="Bhonagiri V."/>
            <person name="Zhang X."/>
            <person name="Suruliraj S."/>
            <person name="Antonio M."/>
            <person name="Secka O."/>
            <person name="Thomas J."/>
            <person name="Warren W."/>
            <person name="Mitreva M."/>
            <person name="Mardis E.R."/>
            <person name="Wilson R.K."/>
        </authorList>
    </citation>
    <scope>NUCLEOTIDE SEQUENCE [LARGE SCALE GENOMIC DNA]</scope>
    <source>
        <strain evidence="3">GAM100Ai</strain>
    </source>
</reference>
<evidence type="ECO:0000313" key="2">
    <source>
        <dbReference type="EMBL" id="EKQ71948.1"/>
    </source>
</evidence>
<comment type="caution">
    <text evidence="2">The sequence shown here is derived from an EMBL/GenBank/DDBJ whole genome shotgun (WGS) entry which is preliminary data.</text>
</comment>
<feature type="chain" id="PRO_5044500901" description="Lipoprotein" evidence="1">
    <location>
        <begin position="25"/>
        <end position="50"/>
    </location>
</feature>
<dbReference type="Proteomes" id="UP000001345">
    <property type="component" value="Unassembled WGS sequence"/>
</dbReference>